<evidence type="ECO:0000256" key="3">
    <source>
        <dbReference type="ARBA" id="ARBA00022723"/>
    </source>
</evidence>
<dbReference type="PROSITE" id="PS51432">
    <property type="entry name" value="AP_NUCLEASE_F2_4"/>
    <property type="match status" value="1"/>
</dbReference>
<dbReference type="Pfam" id="PF01261">
    <property type="entry name" value="AP_endonuc_2"/>
    <property type="match status" value="1"/>
</dbReference>
<dbReference type="PROSITE" id="PS00731">
    <property type="entry name" value="AP_NUCLEASE_F2_3"/>
    <property type="match status" value="1"/>
</dbReference>
<dbReference type="PANTHER" id="PTHR21445:SF0">
    <property type="entry name" value="APURINIC-APYRIMIDINIC ENDONUCLEASE"/>
    <property type="match status" value="1"/>
</dbReference>
<keyword evidence="3 9" id="KW-0479">Metal-binding</keyword>
<dbReference type="SUPFAM" id="SSF51658">
    <property type="entry name" value="Xylose isomerase-like"/>
    <property type="match status" value="1"/>
</dbReference>
<dbReference type="InterPro" id="IPR013022">
    <property type="entry name" value="Xyl_isomerase-like_TIM-brl"/>
</dbReference>
<feature type="binding site" evidence="9">
    <location>
        <position position="67"/>
    </location>
    <ligand>
        <name>Zn(2+)</name>
        <dbReference type="ChEBI" id="CHEBI:29105"/>
        <label>1</label>
    </ligand>
</feature>
<comment type="cofactor">
    <cofactor evidence="9">
        <name>Zn(2+)</name>
        <dbReference type="ChEBI" id="CHEBI:29105"/>
    </cofactor>
    <text evidence="9">Binds 3 Zn(2+) ions.</text>
</comment>
<feature type="binding site" evidence="9">
    <location>
        <position position="228"/>
    </location>
    <ligand>
        <name>Zn(2+)</name>
        <dbReference type="ChEBI" id="CHEBI:29105"/>
        <label>3</label>
    </ligand>
</feature>
<keyword evidence="6 9" id="KW-0378">Hydrolase</keyword>
<dbReference type="EMBL" id="CP018477">
    <property type="protein sequence ID" value="ASV72712.1"/>
    <property type="molecule type" value="Genomic_DNA"/>
</dbReference>
<evidence type="ECO:0000256" key="4">
    <source>
        <dbReference type="ARBA" id="ARBA00022759"/>
    </source>
</evidence>
<evidence type="ECO:0000256" key="5">
    <source>
        <dbReference type="ARBA" id="ARBA00022763"/>
    </source>
</evidence>
<comment type="catalytic activity">
    <reaction evidence="9">
        <text>Endonucleolytic cleavage to 5'-phosphooligonucleotide end-products.</text>
        <dbReference type="EC" id="3.1.21.2"/>
    </reaction>
</comment>
<feature type="binding site" evidence="9">
    <location>
        <position position="181"/>
    </location>
    <ligand>
        <name>Zn(2+)</name>
        <dbReference type="ChEBI" id="CHEBI:29105"/>
        <label>3</label>
    </ligand>
</feature>
<evidence type="ECO:0000313" key="12">
    <source>
        <dbReference type="Proteomes" id="UP000215086"/>
    </source>
</evidence>
<dbReference type="GO" id="GO:0006284">
    <property type="term" value="P:base-excision repair"/>
    <property type="evidence" value="ECO:0007669"/>
    <property type="project" value="TreeGrafter"/>
</dbReference>
<feature type="domain" description="Xylose isomerase-like TIM barrel" evidence="10">
    <location>
        <begin position="18"/>
        <end position="267"/>
    </location>
</feature>
<dbReference type="CDD" id="cd00019">
    <property type="entry name" value="AP2Ec"/>
    <property type="match status" value="1"/>
</dbReference>
<dbReference type="AlphaFoldDB" id="A0A286R9S2"/>
<reference evidence="11 12" key="1">
    <citation type="journal article" name="Front. Microbiol.">
        <title>Sugar Metabolism of the First Thermophilic Planctomycete Thermogutta terrifontis: Comparative Genomic and Transcriptomic Approaches.</title>
        <authorList>
            <person name="Elcheninov A.G."/>
            <person name="Menzel P."/>
            <person name="Gudbergsdottir S.R."/>
            <person name="Slesarev A.I."/>
            <person name="Kadnikov V.V."/>
            <person name="Krogh A."/>
            <person name="Bonch-Osmolovskaya E.A."/>
            <person name="Peng X."/>
            <person name="Kublanov I.V."/>
        </authorList>
    </citation>
    <scope>NUCLEOTIDE SEQUENCE [LARGE SCALE GENOMIC DNA]</scope>
    <source>
        <strain evidence="11 12">R1</strain>
    </source>
</reference>
<feature type="binding site" evidence="9">
    <location>
        <position position="230"/>
    </location>
    <ligand>
        <name>Zn(2+)</name>
        <dbReference type="ChEBI" id="CHEBI:29105"/>
        <label>3</label>
    </ligand>
</feature>
<keyword evidence="8 9" id="KW-0234">DNA repair</keyword>
<evidence type="ECO:0000259" key="10">
    <source>
        <dbReference type="Pfam" id="PF01261"/>
    </source>
</evidence>
<organism evidence="11 12">
    <name type="scientific">Thermogutta terrifontis</name>
    <dbReference type="NCBI Taxonomy" id="1331910"/>
    <lineage>
        <taxon>Bacteria</taxon>
        <taxon>Pseudomonadati</taxon>
        <taxon>Planctomycetota</taxon>
        <taxon>Planctomycetia</taxon>
        <taxon>Pirellulales</taxon>
        <taxon>Thermoguttaceae</taxon>
        <taxon>Thermogutta</taxon>
    </lineage>
</organism>
<keyword evidence="7 9" id="KW-0862">Zinc</keyword>
<proteinExistence type="inferred from homology"/>
<gene>
    <name evidence="9" type="primary">nfo</name>
    <name evidence="11" type="ORF">THTE_0110</name>
</gene>
<dbReference type="HAMAP" id="MF_00152">
    <property type="entry name" value="Nfo"/>
    <property type="match status" value="1"/>
</dbReference>
<feature type="binding site" evidence="9">
    <location>
        <position position="107"/>
    </location>
    <ligand>
        <name>Zn(2+)</name>
        <dbReference type="ChEBI" id="CHEBI:29105"/>
        <label>1</label>
    </ligand>
</feature>
<dbReference type="EC" id="3.1.21.2" evidence="9"/>
<dbReference type="Gene3D" id="3.20.20.150">
    <property type="entry name" value="Divalent-metal-dependent TIM barrel enzymes"/>
    <property type="match status" value="1"/>
</dbReference>
<dbReference type="GO" id="GO:0008081">
    <property type="term" value="F:phosphoric diester hydrolase activity"/>
    <property type="evidence" value="ECO:0007669"/>
    <property type="project" value="TreeGrafter"/>
</dbReference>
<dbReference type="PANTHER" id="PTHR21445">
    <property type="entry name" value="ENDONUCLEASE IV ENDODEOXYRIBONUCLEASE IV"/>
    <property type="match status" value="1"/>
</dbReference>
<dbReference type="NCBIfam" id="TIGR00587">
    <property type="entry name" value="nfo"/>
    <property type="match status" value="1"/>
</dbReference>
<comment type="similarity">
    <text evidence="1 9">Belongs to the AP endonuclease 2 family.</text>
</comment>
<evidence type="ECO:0000256" key="1">
    <source>
        <dbReference type="ARBA" id="ARBA00005340"/>
    </source>
</evidence>
<keyword evidence="4 9" id="KW-0255">Endonuclease</keyword>
<name>A0A286R9S2_9BACT</name>
<feature type="binding site" evidence="9">
    <location>
        <position position="144"/>
    </location>
    <ligand>
        <name>Zn(2+)</name>
        <dbReference type="ChEBI" id="CHEBI:29105"/>
        <label>2</label>
    </ligand>
</feature>
<dbReference type="GO" id="GO:0003906">
    <property type="term" value="F:DNA-(apurinic or apyrimidinic site) endonuclease activity"/>
    <property type="evidence" value="ECO:0007669"/>
    <property type="project" value="TreeGrafter"/>
</dbReference>
<dbReference type="InterPro" id="IPR001719">
    <property type="entry name" value="AP_endonuc_2"/>
</dbReference>
<dbReference type="FunFam" id="3.20.20.150:FF:000001">
    <property type="entry name" value="Probable endonuclease 4"/>
    <property type="match status" value="1"/>
</dbReference>
<dbReference type="Proteomes" id="UP000215086">
    <property type="component" value="Chromosome"/>
</dbReference>
<evidence type="ECO:0000256" key="6">
    <source>
        <dbReference type="ARBA" id="ARBA00022801"/>
    </source>
</evidence>
<protein>
    <recommendedName>
        <fullName evidence="9">Probable endonuclease 4</fullName>
        <ecNumber evidence="9">3.1.21.2</ecNumber>
    </recommendedName>
    <alternativeName>
        <fullName evidence="9">Endodeoxyribonuclease IV</fullName>
    </alternativeName>
    <alternativeName>
        <fullName evidence="9">Endonuclease IV</fullName>
    </alternativeName>
</protein>
<dbReference type="RefSeq" id="WP_095413564.1">
    <property type="nucleotide sequence ID" value="NZ_CP018477.1"/>
</dbReference>
<comment type="function">
    <text evidence="9">Endonuclease IV plays a role in DNA repair. It cleaves phosphodiester bonds at apurinic or apyrimidinic (AP) sites, generating a 3'-hydroxyl group and a 5'-terminal sugar phosphate.</text>
</comment>
<dbReference type="InterPro" id="IPR018246">
    <property type="entry name" value="AP_endonuc_F2_Zn_BS"/>
</dbReference>
<accession>A0A286R9S2</accession>
<dbReference type="SMART" id="SM00518">
    <property type="entry name" value="AP2Ec"/>
    <property type="match status" value="1"/>
</dbReference>
<sequence>MPLLGAHQSIAGGYHRAVDRAVAAGCECLQIFTKSTNRWESPPLTDEQVAQFQTALLRSGIRRVIGHTAYLINVASPDPTLWKKSVESLAEEYSRADRLGLEGLVLHPGAAMSEDRDGAAARVAEALNRVLERFPGAKPLILLETTAGQGTNLGSSFEELATIVEATEQSHRLGICWDTCHMLAADYPIDHPDGWNKTVRWFDRILGLHRLRAIHLNDSRSPRGSHVDRHEHIGRGHVGLETFRRLLHDPRVNHLPMFLETPKGKTDDGRDWDVVNLTVLRELLVRTPTPSSQEPL</sequence>
<feature type="binding site" evidence="9">
    <location>
        <position position="215"/>
    </location>
    <ligand>
        <name>Zn(2+)</name>
        <dbReference type="ChEBI" id="CHEBI:29105"/>
        <label>2</label>
    </ligand>
</feature>
<feature type="binding site" evidence="9">
    <location>
        <position position="144"/>
    </location>
    <ligand>
        <name>Zn(2+)</name>
        <dbReference type="ChEBI" id="CHEBI:29105"/>
        <label>1</label>
    </ligand>
</feature>
<dbReference type="GO" id="GO:0008270">
    <property type="term" value="F:zinc ion binding"/>
    <property type="evidence" value="ECO:0007669"/>
    <property type="project" value="UniProtKB-UniRule"/>
</dbReference>
<keyword evidence="12" id="KW-1185">Reference proteome</keyword>
<dbReference type="GO" id="GO:0003677">
    <property type="term" value="F:DNA binding"/>
    <property type="evidence" value="ECO:0007669"/>
    <property type="project" value="InterPro"/>
</dbReference>
<dbReference type="GO" id="GO:0008833">
    <property type="term" value="F:deoxyribonuclease IV (phage-T4-induced) activity"/>
    <property type="evidence" value="ECO:0007669"/>
    <property type="project" value="UniProtKB-UniRule"/>
</dbReference>
<keyword evidence="2 9" id="KW-0540">Nuclease</keyword>
<evidence type="ECO:0000313" key="11">
    <source>
        <dbReference type="EMBL" id="ASV72712.1"/>
    </source>
</evidence>
<feature type="binding site" evidence="9">
    <location>
        <position position="178"/>
    </location>
    <ligand>
        <name>Zn(2+)</name>
        <dbReference type="ChEBI" id="CHEBI:29105"/>
        <label>2</label>
    </ligand>
</feature>
<dbReference type="OrthoDB" id="9805666at2"/>
<feature type="binding site" evidence="9">
    <location>
        <position position="260"/>
    </location>
    <ligand>
        <name>Zn(2+)</name>
        <dbReference type="ChEBI" id="CHEBI:29105"/>
        <label>2</label>
    </ligand>
</feature>
<dbReference type="KEGG" id="ttf:THTE_0110"/>
<evidence type="ECO:0000256" key="8">
    <source>
        <dbReference type="ARBA" id="ARBA00023204"/>
    </source>
</evidence>
<evidence type="ECO:0000256" key="9">
    <source>
        <dbReference type="HAMAP-Rule" id="MF_00152"/>
    </source>
</evidence>
<evidence type="ECO:0000256" key="7">
    <source>
        <dbReference type="ARBA" id="ARBA00022833"/>
    </source>
</evidence>
<keyword evidence="5 9" id="KW-0227">DNA damage</keyword>
<dbReference type="InterPro" id="IPR036237">
    <property type="entry name" value="Xyl_isomerase-like_sf"/>
</dbReference>
<evidence type="ECO:0000256" key="2">
    <source>
        <dbReference type="ARBA" id="ARBA00022722"/>
    </source>
</evidence>